<dbReference type="GO" id="GO:0005886">
    <property type="term" value="C:plasma membrane"/>
    <property type="evidence" value="ECO:0007669"/>
    <property type="project" value="UniProtKB-SubCell"/>
</dbReference>
<proteinExistence type="predicted"/>
<sequence>MDIGRSSFNMILSKGGGALLMFAAITFFARSLDSTQLGIFFLFFAVQGLLSIPADLGLRGALEKRLSEGRNPETVLGSAVAFKLVLLTIVSLGIFVSRPWLNDYLGADLAYLLIATVTLRELSLLYIHAVRGELRVGETASIEFARRLTWVTVAILLITLDFGIRGIVYGLMFGSVVAFVWAYTKCTTSIGRPSMAETKSLFVFSKYDTINSVGAEIYQWMDSAFIGFFLAAQFVSAYEIAWQITLLVIMVSKSISLTLFPQISQWNATASIDRIEETVSTAISFAVFVSIPAIIGSALYSTEILRYIFGPEYTIASLVLVILMIEKLFQSFNDVVGDSVRAIDRPDLAARATVVSVGINLVLNPVLIVSIGFVGAAIATTVSWMVNTVLHTKYLSQYITIDIPYRLVGWYAVMSVVMGGILFAVKSALPVTGLVLLVAQVGLGAAIYLVASVVIPDVRRQIVLPGLRVIGSQVDWR</sequence>
<keyword evidence="5 6" id="KW-0472">Membrane</keyword>
<evidence type="ECO:0000256" key="2">
    <source>
        <dbReference type="ARBA" id="ARBA00022475"/>
    </source>
</evidence>
<reference evidence="7 8" key="1">
    <citation type="submission" date="2015-12" db="EMBL/GenBank/DDBJ databases">
        <title>Haloprofundus marisrubri gen. nov., sp. nov., an extremely halophilic archaeon isolated from the Discovery deep brine-seawater interface in the Red Sea.</title>
        <authorList>
            <person name="Zhang G."/>
            <person name="Stingl U."/>
            <person name="Rashid M."/>
        </authorList>
    </citation>
    <scope>NUCLEOTIDE SEQUENCE [LARGE SCALE GENOMIC DNA]</scope>
    <source>
        <strain evidence="7 8">SB9</strain>
    </source>
</reference>
<accession>A0A0W1RCB0</accession>
<evidence type="ECO:0000256" key="6">
    <source>
        <dbReference type="SAM" id="Phobius"/>
    </source>
</evidence>
<dbReference type="PANTHER" id="PTHR30250:SF28">
    <property type="entry name" value="POLYSACCHARIDE BIOSYNTHESIS PROTEIN"/>
    <property type="match status" value="1"/>
</dbReference>
<comment type="subcellular location">
    <subcellularLocation>
        <location evidence="1">Cell membrane</location>
        <topology evidence="1">Multi-pass membrane protein</topology>
    </subcellularLocation>
</comment>
<feature type="transmembrane region" description="Helical" evidence="6">
    <location>
        <begin position="283"/>
        <end position="300"/>
    </location>
</feature>
<feature type="transmembrane region" description="Helical" evidence="6">
    <location>
        <begin position="407"/>
        <end position="425"/>
    </location>
</feature>
<keyword evidence="3 6" id="KW-0812">Transmembrane</keyword>
<dbReference type="CDD" id="cd13128">
    <property type="entry name" value="MATE_Wzx_like"/>
    <property type="match status" value="1"/>
</dbReference>
<evidence type="ECO:0000256" key="3">
    <source>
        <dbReference type="ARBA" id="ARBA00022692"/>
    </source>
</evidence>
<keyword evidence="2" id="KW-1003">Cell membrane</keyword>
<evidence type="ECO:0000256" key="5">
    <source>
        <dbReference type="ARBA" id="ARBA00023136"/>
    </source>
</evidence>
<dbReference type="InterPro" id="IPR050833">
    <property type="entry name" value="Poly_Biosynth_Transport"/>
</dbReference>
<dbReference type="PANTHER" id="PTHR30250">
    <property type="entry name" value="PST FAMILY PREDICTED COLANIC ACID TRANSPORTER"/>
    <property type="match status" value="1"/>
</dbReference>
<dbReference type="AlphaFoldDB" id="A0A0W1RCB0"/>
<evidence type="ECO:0000256" key="4">
    <source>
        <dbReference type="ARBA" id="ARBA00022989"/>
    </source>
</evidence>
<protein>
    <submittedName>
        <fullName evidence="7">Peptide ABC transporter substrate-binding protein</fullName>
    </submittedName>
</protein>
<keyword evidence="8" id="KW-1185">Reference proteome</keyword>
<dbReference type="Pfam" id="PF13440">
    <property type="entry name" value="Polysacc_synt_3"/>
    <property type="match status" value="1"/>
</dbReference>
<comment type="caution">
    <text evidence="7">The sequence shown here is derived from an EMBL/GenBank/DDBJ whole genome shotgun (WGS) entry which is preliminary data.</text>
</comment>
<evidence type="ECO:0000313" key="8">
    <source>
        <dbReference type="Proteomes" id="UP000054387"/>
    </source>
</evidence>
<keyword evidence="4 6" id="KW-1133">Transmembrane helix</keyword>
<dbReference type="Proteomes" id="UP000054387">
    <property type="component" value="Unassembled WGS sequence"/>
</dbReference>
<evidence type="ECO:0000313" key="7">
    <source>
        <dbReference type="EMBL" id="KTG11018.1"/>
    </source>
</evidence>
<dbReference type="OrthoDB" id="112053at2157"/>
<name>A0A0W1RCB0_9EURY</name>
<feature type="transmembrane region" description="Helical" evidence="6">
    <location>
        <begin position="35"/>
        <end position="54"/>
    </location>
</feature>
<dbReference type="RefSeq" id="WP_058580817.1">
    <property type="nucleotide sequence ID" value="NZ_LOPU01000016.1"/>
</dbReference>
<feature type="transmembrane region" description="Helical" evidence="6">
    <location>
        <begin position="366"/>
        <end position="386"/>
    </location>
</feature>
<dbReference type="EMBL" id="LOPU01000016">
    <property type="protein sequence ID" value="KTG11018.1"/>
    <property type="molecule type" value="Genomic_DNA"/>
</dbReference>
<feature type="transmembrane region" description="Helical" evidence="6">
    <location>
        <begin position="12"/>
        <end position="29"/>
    </location>
</feature>
<evidence type="ECO:0000256" key="1">
    <source>
        <dbReference type="ARBA" id="ARBA00004651"/>
    </source>
</evidence>
<feature type="transmembrane region" description="Helical" evidence="6">
    <location>
        <begin position="431"/>
        <end position="455"/>
    </location>
</feature>
<feature type="transmembrane region" description="Helical" evidence="6">
    <location>
        <begin position="217"/>
        <end position="237"/>
    </location>
</feature>
<dbReference type="STRING" id="1514971.AUR64_07585"/>
<feature type="transmembrane region" description="Helical" evidence="6">
    <location>
        <begin position="75"/>
        <end position="97"/>
    </location>
</feature>
<gene>
    <name evidence="7" type="ORF">AUR64_07585</name>
</gene>
<organism evidence="7 8">
    <name type="scientific">Haloprofundus marisrubri</name>
    <dbReference type="NCBI Taxonomy" id="1514971"/>
    <lineage>
        <taxon>Archaea</taxon>
        <taxon>Methanobacteriati</taxon>
        <taxon>Methanobacteriota</taxon>
        <taxon>Stenosarchaea group</taxon>
        <taxon>Halobacteria</taxon>
        <taxon>Halobacteriales</taxon>
        <taxon>Haloferacaceae</taxon>
        <taxon>Haloprofundus</taxon>
    </lineage>
</organism>
<feature type="transmembrane region" description="Helical" evidence="6">
    <location>
        <begin position="307"/>
        <end position="325"/>
    </location>
</feature>
<feature type="transmembrane region" description="Helical" evidence="6">
    <location>
        <begin position="150"/>
        <end position="183"/>
    </location>
</feature>